<gene>
    <name evidence="2" type="ORF">D5039_08880</name>
</gene>
<proteinExistence type="predicted"/>
<keyword evidence="2" id="KW-0413">Isomerase</keyword>
<dbReference type="EMBL" id="QZCW01000002">
    <property type="protein sequence ID" value="MCW5321267.1"/>
    <property type="molecule type" value="Genomic_DNA"/>
</dbReference>
<sequence length="256" mass="27633">MTTTPLPLSIQIYSLRNAGHFEHQLDIVAAAGFRQVELTGAHLDDASGTRAKLGARGLSASSSHVDMTALRERFDAVAAACKTIGFNHLFMPAVPPAERDGDAPYWQALGRELGGYAQRFAAHGIAFGYHNHHWELKPKGGGSTALELLFAAAGDAPLGWQVDVAWLVRGGADPLVWLRRYAERVVSAHAKDLAPAGEKLDEDGWTDIGSGTMDWRILSAACRAAGVHCLVAEHDNPRDPARFARNAYAYLDNLKA</sequence>
<dbReference type="Proteomes" id="UP001208935">
    <property type="component" value="Unassembled WGS sequence"/>
</dbReference>
<dbReference type="PANTHER" id="PTHR12110">
    <property type="entry name" value="HYDROXYPYRUVATE ISOMERASE"/>
    <property type="match status" value="1"/>
</dbReference>
<organism evidence="2 3">
    <name type="scientific">Verminephrobacter aporrectodeae subsp. tuberculatae</name>
    <dbReference type="NCBI Taxonomy" id="1110392"/>
    <lineage>
        <taxon>Bacteria</taxon>
        <taxon>Pseudomonadati</taxon>
        <taxon>Pseudomonadota</taxon>
        <taxon>Betaproteobacteria</taxon>
        <taxon>Burkholderiales</taxon>
        <taxon>Comamonadaceae</taxon>
        <taxon>Verminephrobacter</taxon>
    </lineage>
</organism>
<protein>
    <submittedName>
        <fullName evidence="2">Sugar phosphate isomerase/epimerase</fullName>
    </submittedName>
</protein>
<dbReference type="GO" id="GO:0016853">
    <property type="term" value="F:isomerase activity"/>
    <property type="evidence" value="ECO:0007669"/>
    <property type="project" value="UniProtKB-KW"/>
</dbReference>
<dbReference type="InterPro" id="IPR013022">
    <property type="entry name" value="Xyl_isomerase-like_TIM-brl"/>
</dbReference>
<name>A0ABT3KSG9_9BURK</name>
<dbReference type="Gene3D" id="3.20.20.150">
    <property type="entry name" value="Divalent-metal-dependent TIM barrel enzymes"/>
    <property type="match status" value="1"/>
</dbReference>
<dbReference type="InterPro" id="IPR050312">
    <property type="entry name" value="IolE/XylAMocC-like"/>
</dbReference>
<accession>A0ABT3KSG9</accession>
<comment type="caution">
    <text evidence="2">The sequence shown here is derived from an EMBL/GenBank/DDBJ whole genome shotgun (WGS) entry which is preliminary data.</text>
</comment>
<feature type="domain" description="Xylose isomerase-like TIM barrel" evidence="1">
    <location>
        <begin position="26"/>
        <end position="245"/>
    </location>
</feature>
<dbReference type="PANTHER" id="PTHR12110:SF41">
    <property type="entry name" value="INOSOSE DEHYDRATASE"/>
    <property type="match status" value="1"/>
</dbReference>
<dbReference type="GeneID" id="77319452"/>
<dbReference type="Pfam" id="PF01261">
    <property type="entry name" value="AP_endonuc_2"/>
    <property type="match status" value="1"/>
</dbReference>
<dbReference type="SUPFAM" id="SSF51658">
    <property type="entry name" value="Xylose isomerase-like"/>
    <property type="match status" value="1"/>
</dbReference>
<reference evidence="3" key="1">
    <citation type="submission" date="2023-07" db="EMBL/GenBank/DDBJ databases">
        <title>Verminephrobacter genomes.</title>
        <authorList>
            <person name="Lund M.B."/>
        </authorList>
    </citation>
    <scope>NUCLEOTIDE SEQUENCE [LARGE SCALE GENOMIC DNA]</scope>
    <source>
        <strain evidence="3">AtM5-05</strain>
    </source>
</reference>
<evidence type="ECO:0000313" key="2">
    <source>
        <dbReference type="EMBL" id="MCW5321267.1"/>
    </source>
</evidence>
<dbReference type="InterPro" id="IPR036237">
    <property type="entry name" value="Xyl_isomerase-like_sf"/>
</dbReference>
<keyword evidence="3" id="KW-1185">Reference proteome</keyword>
<evidence type="ECO:0000313" key="3">
    <source>
        <dbReference type="Proteomes" id="UP001208935"/>
    </source>
</evidence>
<evidence type="ECO:0000259" key="1">
    <source>
        <dbReference type="Pfam" id="PF01261"/>
    </source>
</evidence>
<dbReference type="RefSeq" id="WP_265282014.1">
    <property type="nucleotide sequence ID" value="NZ_QZCW01000002.1"/>
</dbReference>